<name>A0ABN1BLG7_9ACTN</name>
<evidence type="ECO:0000313" key="3">
    <source>
        <dbReference type="Proteomes" id="UP001500909"/>
    </source>
</evidence>
<dbReference type="EMBL" id="BAAABY010000070">
    <property type="protein sequence ID" value="GAA0500576.1"/>
    <property type="molecule type" value="Genomic_DNA"/>
</dbReference>
<accession>A0ABN1BLG7</accession>
<reference evidence="2 3" key="1">
    <citation type="journal article" date="2019" name="Int. J. Syst. Evol. Microbiol.">
        <title>The Global Catalogue of Microorganisms (GCM) 10K type strain sequencing project: providing services to taxonomists for standard genome sequencing and annotation.</title>
        <authorList>
            <consortium name="The Broad Institute Genomics Platform"/>
            <consortium name="The Broad Institute Genome Sequencing Center for Infectious Disease"/>
            <person name="Wu L."/>
            <person name="Ma J."/>
        </authorList>
    </citation>
    <scope>NUCLEOTIDE SEQUENCE [LARGE SCALE GENOMIC DNA]</scope>
    <source>
        <strain evidence="2 3">JCM 4805</strain>
    </source>
</reference>
<sequence length="298" mass="31935">MTTPIELEDGQHQLGPVLIGKGTPISIAEFEGLGMASQRTGDVEPPGADGLWLGADYYSGRTLHLDAAVKVAGNPSAVLDQLAALQEAVDDPAVRGQGGTTMDFRLKFPGRPVRVVRGRLRKAEPLMAQYLHGWAPLDLEFQAADHAFYDDAFDVTTIPLGMLTTGGLTFPLQFPFVINGDPAAVGRPGYLQVDGTAPTWPVLRVTGPCANPSITHVGSGRTLSVQTTLAAGEWVEIDCRPGWRTVLRENGGGVPLTPQSRIDLFQLTPGINEIRWTATDNTLTSSLAVAWWPAYKAL</sequence>
<dbReference type="Gene3D" id="2.60.120.860">
    <property type="match status" value="1"/>
</dbReference>
<organism evidence="2 3">
    <name type="scientific">Streptomyces olivaceiscleroticus</name>
    <dbReference type="NCBI Taxonomy" id="68245"/>
    <lineage>
        <taxon>Bacteria</taxon>
        <taxon>Bacillati</taxon>
        <taxon>Actinomycetota</taxon>
        <taxon>Actinomycetes</taxon>
        <taxon>Kitasatosporales</taxon>
        <taxon>Streptomycetaceae</taxon>
        <taxon>Streptomyces</taxon>
    </lineage>
</organism>
<proteinExistence type="predicted"/>
<gene>
    <name evidence="2" type="ORF">GCM10010361_77500</name>
</gene>
<dbReference type="InterPro" id="IPR054738">
    <property type="entry name" value="Siphovirus-type_tail_C"/>
</dbReference>
<feature type="domain" description="Siphovirus-type tail component C-terminal" evidence="1">
    <location>
        <begin position="194"/>
        <end position="281"/>
    </location>
</feature>
<keyword evidence="3" id="KW-1185">Reference proteome</keyword>
<evidence type="ECO:0000313" key="2">
    <source>
        <dbReference type="EMBL" id="GAA0500576.1"/>
    </source>
</evidence>
<dbReference type="Pfam" id="PF22768">
    <property type="entry name" value="SPP1_Dit"/>
    <property type="match status" value="1"/>
</dbReference>
<dbReference type="Proteomes" id="UP001500909">
    <property type="component" value="Unassembled WGS sequence"/>
</dbReference>
<evidence type="ECO:0000259" key="1">
    <source>
        <dbReference type="Pfam" id="PF22768"/>
    </source>
</evidence>
<comment type="caution">
    <text evidence="2">The sequence shown here is derived from an EMBL/GenBank/DDBJ whole genome shotgun (WGS) entry which is preliminary data.</text>
</comment>
<dbReference type="RefSeq" id="WP_346100367.1">
    <property type="nucleotide sequence ID" value="NZ_BAAABY010000070.1"/>
</dbReference>
<protein>
    <recommendedName>
        <fullName evidence="1">Siphovirus-type tail component C-terminal domain-containing protein</fullName>
    </recommendedName>
</protein>